<accession>A0ABZ0BCP4</accession>
<dbReference type="EMBL" id="CP135076">
    <property type="protein sequence ID" value="WNO55222.1"/>
    <property type="molecule type" value="Genomic_DNA"/>
</dbReference>
<name>A0ABZ0BCP4_9SPHN</name>
<organism evidence="1 2">
    <name type="scientific">Stakelama saccharophila</name>
    <dbReference type="NCBI Taxonomy" id="3075605"/>
    <lineage>
        <taxon>Bacteria</taxon>
        <taxon>Pseudomonadati</taxon>
        <taxon>Pseudomonadota</taxon>
        <taxon>Alphaproteobacteria</taxon>
        <taxon>Sphingomonadales</taxon>
        <taxon>Sphingomonadaceae</taxon>
        <taxon>Stakelama</taxon>
    </lineage>
</organism>
<dbReference type="Proteomes" id="UP001302249">
    <property type="component" value="Chromosome"/>
</dbReference>
<reference evidence="1 2" key="1">
    <citation type="submission" date="2023-09" db="EMBL/GenBank/DDBJ databases">
        <authorList>
            <person name="Rey-Velasco X."/>
        </authorList>
    </citation>
    <scope>NUCLEOTIDE SEQUENCE [LARGE SCALE GENOMIC DNA]</scope>
    <source>
        <strain evidence="1 2">W311</strain>
    </source>
</reference>
<sequence>MREYLEVLDDAAFGGAMSVPPRQLAVADPRRALDGNWPGTRVLHLPLW</sequence>
<protein>
    <submittedName>
        <fullName evidence="1">Uncharacterized protein</fullName>
    </submittedName>
</protein>
<proteinExistence type="predicted"/>
<gene>
    <name evidence="1" type="ORF">RPR59_13360</name>
</gene>
<keyword evidence="2" id="KW-1185">Reference proteome</keyword>
<evidence type="ECO:0000313" key="1">
    <source>
        <dbReference type="EMBL" id="WNO55222.1"/>
    </source>
</evidence>
<evidence type="ECO:0000313" key="2">
    <source>
        <dbReference type="Proteomes" id="UP001302249"/>
    </source>
</evidence>